<dbReference type="RefSeq" id="WP_051899596.1">
    <property type="nucleotide sequence ID" value="NZ_JMPJ01000074.1"/>
</dbReference>
<dbReference type="InterPro" id="IPR020846">
    <property type="entry name" value="MFS_dom"/>
</dbReference>
<dbReference type="SUPFAM" id="SSF103473">
    <property type="entry name" value="MFS general substrate transporter"/>
    <property type="match status" value="1"/>
</dbReference>
<feature type="transmembrane region" description="Helical" evidence="4">
    <location>
        <begin position="52"/>
        <end position="69"/>
    </location>
</feature>
<dbReference type="EMBL" id="JMPJ01000074">
    <property type="protein sequence ID" value="KFC77601.1"/>
    <property type="molecule type" value="Genomic_DNA"/>
</dbReference>
<evidence type="ECO:0000313" key="6">
    <source>
        <dbReference type="EMBL" id="KFC77601.1"/>
    </source>
</evidence>
<keyword evidence="7" id="KW-1185">Reference proteome</keyword>
<keyword evidence="2 4" id="KW-1133">Transmembrane helix</keyword>
<sequence length="395" mass="42721">MALHPRVLPVATPWQIIVMSMMAGVTIANIYYCQPILALIAASLAISAHQTGMLPVWTQVGYGIGLFFIAPLGDMFDRKKLIILLQVLMLGILFAATQVHSMIGLSLVCFGIGLLGVSVQIVVPMAASLALPTGKGRVVGMVFTGTLTGILAARVVSGYIAEWLGWRWVFGFSMLLVLLVTLLFIVFLPNTKSTHSSHYLSLLRSTLQQGTRFSQLRRLSLLGALIFGAFCSFWTTLTLKLSAEPFHFSSGTIGLFGLIAVAGTLLAPWFGKISDSADPRRTQIYSVLLMVLGALTLQLWHSAITAIVVATLLLDIGMQITQVNNLSQIYRLDESAHSRINTFFMTSLFWGGAIGTGAGVAAWNYGGWTLVCWQLLLWTGLALTVTLKAGKAIKA</sequence>
<dbReference type="Proteomes" id="UP000028640">
    <property type="component" value="Unassembled WGS sequence"/>
</dbReference>
<feature type="domain" description="Major facilitator superfamily (MFS) profile" evidence="5">
    <location>
        <begin position="12"/>
        <end position="395"/>
    </location>
</feature>
<keyword evidence="3 4" id="KW-0472">Membrane</keyword>
<accession>A0A085G1K6</accession>
<dbReference type="GO" id="GO:0022857">
    <property type="term" value="F:transmembrane transporter activity"/>
    <property type="evidence" value="ECO:0007669"/>
    <property type="project" value="InterPro"/>
</dbReference>
<feature type="transmembrane region" description="Helical" evidence="4">
    <location>
        <begin position="282"/>
        <end position="300"/>
    </location>
</feature>
<feature type="transmembrane region" description="Helical" evidence="4">
    <location>
        <begin position="138"/>
        <end position="160"/>
    </location>
</feature>
<feature type="transmembrane region" description="Helical" evidence="4">
    <location>
        <begin position="368"/>
        <end position="387"/>
    </location>
</feature>
<dbReference type="AlphaFoldDB" id="A0A085G1K6"/>
<dbReference type="PROSITE" id="PS50850">
    <property type="entry name" value="MFS"/>
    <property type="match status" value="1"/>
</dbReference>
<evidence type="ECO:0000313" key="7">
    <source>
        <dbReference type="Proteomes" id="UP000028640"/>
    </source>
</evidence>
<protein>
    <submittedName>
        <fullName evidence="6">Major facilitator superfamily (MFS) permease</fullName>
    </submittedName>
</protein>
<dbReference type="eggNOG" id="COG2814">
    <property type="taxonomic scope" value="Bacteria"/>
</dbReference>
<feature type="transmembrane region" description="Helical" evidence="4">
    <location>
        <begin position="12"/>
        <end position="32"/>
    </location>
</feature>
<evidence type="ECO:0000256" key="2">
    <source>
        <dbReference type="ARBA" id="ARBA00022989"/>
    </source>
</evidence>
<proteinExistence type="predicted"/>
<dbReference type="STRING" id="910964.GEAM_4207"/>
<feature type="transmembrane region" description="Helical" evidence="4">
    <location>
        <begin position="105"/>
        <end position="131"/>
    </location>
</feature>
<evidence type="ECO:0000256" key="1">
    <source>
        <dbReference type="ARBA" id="ARBA00022692"/>
    </source>
</evidence>
<gene>
    <name evidence="6" type="ORF">GEAM_4207</name>
</gene>
<evidence type="ECO:0000256" key="4">
    <source>
        <dbReference type="SAM" id="Phobius"/>
    </source>
</evidence>
<dbReference type="Pfam" id="PF07690">
    <property type="entry name" value="MFS_1"/>
    <property type="match status" value="1"/>
</dbReference>
<reference evidence="6 7" key="1">
    <citation type="submission" date="2014-05" db="EMBL/GenBank/DDBJ databases">
        <title>ATOL: Assembling a taxonomically balanced genome-scale reconstruction of the evolutionary history of the Enterobacteriaceae.</title>
        <authorList>
            <person name="Plunkett G.III."/>
            <person name="Neeno-Eckwall E.C."/>
            <person name="Glasner J.D."/>
            <person name="Perna N.T."/>
        </authorList>
    </citation>
    <scope>NUCLEOTIDE SEQUENCE [LARGE SCALE GENOMIC DNA]</scope>
    <source>
        <strain evidence="6 7">ATCC 33852</strain>
    </source>
</reference>
<feature type="transmembrane region" description="Helical" evidence="4">
    <location>
        <begin position="219"/>
        <end position="239"/>
    </location>
</feature>
<evidence type="ECO:0000256" key="3">
    <source>
        <dbReference type="ARBA" id="ARBA00023136"/>
    </source>
</evidence>
<feature type="transmembrane region" description="Helical" evidence="4">
    <location>
        <begin position="81"/>
        <end position="99"/>
    </location>
</feature>
<evidence type="ECO:0000259" key="5">
    <source>
        <dbReference type="PROSITE" id="PS50850"/>
    </source>
</evidence>
<dbReference type="InterPro" id="IPR036259">
    <property type="entry name" value="MFS_trans_sf"/>
</dbReference>
<feature type="transmembrane region" description="Helical" evidence="4">
    <location>
        <begin position="306"/>
        <end position="323"/>
    </location>
</feature>
<keyword evidence="1 4" id="KW-0812">Transmembrane</keyword>
<dbReference type="InterPro" id="IPR011701">
    <property type="entry name" value="MFS"/>
</dbReference>
<dbReference type="CDD" id="cd17324">
    <property type="entry name" value="MFS_NepI_like"/>
    <property type="match status" value="1"/>
</dbReference>
<feature type="transmembrane region" description="Helical" evidence="4">
    <location>
        <begin position="251"/>
        <end position="270"/>
    </location>
</feature>
<dbReference type="PANTHER" id="PTHR42910">
    <property type="entry name" value="TRANSPORTER SCO4007-RELATED"/>
    <property type="match status" value="1"/>
</dbReference>
<dbReference type="Gene3D" id="1.20.1250.20">
    <property type="entry name" value="MFS general substrate transporter like domains"/>
    <property type="match status" value="1"/>
</dbReference>
<dbReference type="OrthoDB" id="9815356at2"/>
<comment type="caution">
    <text evidence="6">The sequence shown here is derived from an EMBL/GenBank/DDBJ whole genome shotgun (WGS) entry which is preliminary data.</text>
</comment>
<organism evidence="6 7">
    <name type="scientific">Ewingella americana (strain ATCC 33852 / DSM 4580 / CCUG 14506 / JCM 5911 / LMG 7869 / NCTC 12157 / CDC 1468-78)</name>
    <dbReference type="NCBI Taxonomy" id="910964"/>
    <lineage>
        <taxon>Bacteria</taxon>
        <taxon>Pseudomonadati</taxon>
        <taxon>Pseudomonadota</taxon>
        <taxon>Gammaproteobacteria</taxon>
        <taxon>Enterobacterales</taxon>
        <taxon>Yersiniaceae</taxon>
        <taxon>Ewingella</taxon>
    </lineage>
</organism>
<dbReference type="GeneID" id="78382406"/>
<name>A0A085G1K6_EWIA3</name>
<dbReference type="PANTHER" id="PTHR42910:SF1">
    <property type="entry name" value="MAJOR FACILITATOR SUPERFAMILY (MFS) PROFILE DOMAIN-CONTAINING PROTEIN"/>
    <property type="match status" value="1"/>
</dbReference>
<feature type="transmembrane region" description="Helical" evidence="4">
    <location>
        <begin position="166"/>
        <end position="188"/>
    </location>
</feature>
<feature type="transmembrane region" description="Helical" evidence="4">
    <location>
        <begin position="343"/>
        <end position="362"/>
    </location>
</feature>